<dbReference type="Pfam" id="PF21526">
    <property type="entry name" value="PGRS"/>
    <property type="match status" value="1"/>
</dbReference>
<feature type="non-terminal residue" evidence="3">
    <location>
        <position position="245"/>
    </location>
</feature>
<evidence type="ECO:0000259" key="2">
    <source>
        <dbReference type="Pfam" id="PF00934"/>
    </source>
</evidence>
<protein>
    <recommendedName>
        <fullName evidence="2">PE domain-containing protein</fullName>
    </recommendedName>
</protein>
<evidence type="ECO:0000313" key="4">
    <source>
        <dbReference type="Proteomes" id="UP000192284"/>
    </source>
</evidence>
<accession>A0A1W9ZAT7</accession>
<keyword evidence="4" id="KW-1185">Reference proteome</keyword>
<dbReference type="Proteomes" id="UP000192284">
    <property type="component" value="Unassembled WGS sequence"/>
</dbReference>
<dbReference type="InterPro" id="IPR048996">
    <property type="entry name" value="PGRS_rpt"/>
</dbReference>
<gene>
    <name evidence="3" type="ORF">BST12_26545</name>
</gene>
<reference evidence="3 4" key="1">
    <citation type="submission" date="2017-02" db="EMBL/GenBank/DDBJ databases">
        <title>The new phylogeny of genus Mycobacterium.</title>
        <authorList>
            <person name="Tortoli E."/>
            <person name="Trovato A."/>
            <person name="Cirillo D.M."/>
        </authorList>
    </citation>
    <scope>NUCLEOTIDE SEQUENCE [LARGE SCALE GENOMIC DNA]</scope>
    <source>
        <strain evidence="3 4">DSM 45057</strain>
    </source>
</reference>
<evidence type="ECO:0000313" key="3">
    <source>
        <dbReference type="EMBL" id="ORA10681.1"/>
    </source>
</evidence>
<dbReference type="EMBL" id="MVHE01000089">
    <property type="protein sequence ID" value="ORA10681.1"/>
    <property type="molecule type" value="Genomic_DNA"/>
</dbReference>
<dbReference type="Pfam" id="PF00934">
    <property type="entry name" value="PE"/>
    <property type="match status" value="1"/>
</dbReference>
<dbReference type="InterPro" id="IPR000084">
    <property type="entry name" value="PE-PGRS_N"/>
</dbReference>
<dbReference type="Gene3D" id="1.10.287.850">
    <property type="entry name" value="HP0062-like domain"/>
    <property type="match status" value="1"/>
</dbReference>
<dbReference type="SUPFAM" id="SSF140459">
    <property type="entry name" value="PE/PPE dimer-like"/>
    <property type="match status" value="1"/>
</dbReference>
<comment type="caution">
    <text evidence="3">The sequence shown here is derived from an EMBL/GenBank/DDBJ whole genome shotgun (WGS) entry which is preliminary data.</text>
</comment>
<dbReference type="InterPro" id="IPR038332">
    <property type="entry name" value="PPE_sf"/>
</dbReference>
<feature type="region of interest" description="Disordered" evidence="1">
    <location>
        <begin position="135"/>
        <end position="245"/>
    </location>
</feature>
<dbReference type="OrthoDB" id="4751386at2"/>
<name>A0A1W9ZAT7_MYCAN</name>
<sequence>MAYVHVMPQALATAATDLASIGSVLSDATAAVAIPTVDIPAPAADDVSAAVTSLFSEYGQSWQAVSKETGWLHHQFIAALNGGGFKYMATELSSAKQQLASAEHWLENPGQNTLKAANAESLSLFGRPVIGNGANGAPGTGQNGGDGGWLWGNGGAGGSGAPGQHGGNGGSAGLLGNGGAGGAGGSSTLAGGPGGSGGRGGAGGWLSGSGGAGGAGGTGLADGGNGGAGGAGGLFGDGGAGGAGG</sequence>
<dbReference type="RefSeq" id="WP_139801959.1">
    <property type="nucleotide sequence ID" value="NZ_MVHE01000089.1"/>
</dbReference>
<proteinExistence type="predicted"/>
<feature type="domain" description="PE" evidence="2">
    <location>
        <begin position="4"/>
        <end position="92"/>
    </location>
</feature>
<evidence type="ECO:0000256" key="1">
    <source>
        <dbReference type="SAM" id="MobiDB-lite"/>
    </source>
</evidence>
<dbReference type="AlphaFoldDB" id="A0A1W9ZAT7"/>
<organism evidence="3 4">
    <name type="scientific">Mycobacterium angelicum</name>
    <dbReference type="NCBI Taxonomy" id="470074"/>
    <lineage>
        <taxon>Bacteria</taxon>
        <taxon>Bacillati</taxon>
        <taxon>Actinomycetota</taxon>
        <taxon>Actinomycetes</taxon>
        <taxon>Mycobacteriales</taxon>
        <taxon>Mycobacteriaceae</taxon>
        <taxon>Mycobacterium</taxon>
    </lineage>
</organism>